<comment type="caution">
    <text evidence="2">The sequence shown here is derived from an EMBL/GenBank/DDBJ whole genome shotgun (WGS) entry which is preliminary data.</text>
</comment>
<feature type="transmembrane region" description="Helical" evidence="1">
    <location>
        <begin position="67"/>
        <end position="85"/>
    </location>
</feature>
<gene>
    <name evidence="2" type="ORF">CNE99_08180</name>
</gene>
<feature type="transmembrane region" description="Helical" evidence="1">
    <location>
        <begin position="92"/>
        <end position="112"/>
    </location>
</feature>
<sequence>MTSLRPNGPIFDPSSFVVICNLMFSLLLSIVLRTDYGRSRVSDWMTLVVLAVLALGVLSGHSRAGTVLFLLASGWVVVCLGWARFRHSTGPTFRSLVAVAAIIVAGFVFVSGDAG</sequence>
<feature type="transmembrane region" description="Helical" evidence="1">
    <location>
        <begin position="44"/>
        <end position="61"/>
    </location>
</feature>
<keyword evidence="1" id="KW-0472">Membrane</keyword>
<feature type="transmembrane region" description="Helical" evidence="1">
    <location>
        <begin position="14"/>
        <end position="32"/>
    </location>
</feature>
<dbReference type="Proteomes" id="UP000219327">
    <property type="component" value="Unassembled WGS sequence"/>
</dbReference>
<dbReference type="AlphaFoldDB" id="A0A2A5WM24"/>
<dbReference type="EMBL" id="NTKD01000048">
    <property type="protein sequence ID" value="PDH37471.1"/>
    <property type="molecule type" value="Genomic_DNA"/>
</dbReference>
<organism evidence="2 3">
    <name type="scientific">OM182 bacterium MED-G24</name>
    <dbReference type="NCBI Taxonomy" id="1986255"/>
    <lineage>
        <taxon>Bacteria</taxon>
        <taxon>Pseudomonadati</taxon>
        <taxon>Pseudomonadota</taxon>
        <taxon>Gammaproteobacteria</taxon>
        <taxon>OMG group</taxon>
        <taxon>OM182 clade</taxon>
    </lineage>
</organism>
<protein>
    <submittedName>
        <fullName evidence="2">Uncharacterized protein</fullName>
    </submittedName>
</protein>
<evidence type="ECO:0000313" key="2">
    <source>
        <dbReference type="EMBL" id="PDH37471.1"/>
    </source>
</evidence>
<reference evidence="2 3" key="1">
    <citation type="submission" date="2017-08" db="EMBL/GenBank/DDBJ databases">
        <title>Fine stratification of microbial communities through a metagenomic profile of the photic zone.</title>
        <authorList>
            <person name="Haro-Moreno J.M."/>
            <person name="Lopez-Perez M."/>
            <person name="De La Torre J."/>
            <person name="Picazo A."/>
            <person name="Camacho A."/>
            <person name="Rodriguez-Valera F."/>
        </authorList>
    </citation>
    <scope>NUCLEOTIDE SEQUENCE [LARGE SCALE GENOMIC DNA]</scope>
    <source>
        <strain evidence="2">MED-G24</strain>
    </source>
</reference>
<accession>A0A2A5WM24</accession>
<keyword evidence="1" id="KW-0812">Transmembrane</keyword>
<evidence type="ECO:0000313" key="3">
    <source>
        <dbReference type="Proteomes" id="UP000219327"/>
    </source>
</evidence>
<keyword evidence="1" id="KW-1133">Transmembrane helix</keyword>
<proteinExistence type="predicted"/>
<name>A0A2A5WM24_9GAMM</name>
<evidence type="ECO:0000256" key="1">
    <source>
        <dbReference type="SAM" id="Phobius"/>
    </source>
</evidence>